<accession>S4NZU4</accession>
<feature type="non-terminal residue" evidence="1">
    <location>
        <position position="80"/>
    </location>
</feature>
<evidence type="ECO:0000313" key="1">
    <source>
        <dbReference type="EMBL" id="JAA82909.1"/>
    </source>
</evidence>
<dbReference type="AlphaFoldDB" id="S4NZU4"/>
<protein>
    <submittedName>
        <fullName evidence="1">Uncharacterized protein</fullName>
    </submittedName>
</protein>
<organism evidence="1">
    <name type="scientific">Pararge aegeria</name>
    <name type="common">speckled wood butterfly</name>
    <dbReference type="NCBI Taxonomy" id="116150"/>
    <lineage>
        <taxon>Eukaryota</taxon>
        <taxon>Metazoa</taxon>
        <taxon>Ecdysozoa</taxon>
        <taxon>Arthropoda</taxon>
        <taxon>Hexapoda</taxon>
        <taxon>Insecta</taxon>
        <taxon>Pterygota</taxon>
        <taxon>Neoptera</taxon>
        <taxon>Endopterygota</taxon>
        <taxon>Lepidoptera</taxon>
        <taxon>Glossata</taxon>
        <taxon>Ditrysia</taxon>
        <taxon>Papilionoidea</taxon>
        <taxon>Nymphalidae</taxon>
        <taxon>Satyrinae</taxon>
        <taxon>Satyrini</taxon>
        <taxon>Parargina</taxon>
        <taxon>Pararge</taxon>
    </lineage>
</organism>
<reference evidence="1" key="2">
    <citation type="submission" date="2013-05" db="EMBL/GenBank/DDBJ databases">
        <authorList>
            <person name="Carter J.-M."/>
            <person name="Baker S.C."/>
            <person name="Pink R."/>
            <person name="Carter D.R.F."/>
            <person name="Collins A."/>
            <person name="Tomlin J."/>
            <person name="Gibbs M."/>
            <person name="Breuker C.J."/>
        </authorList>
    </citation>
    <scope>NUCLEOTIDE SEQUENCE</scope>
    <source>
        <tissue evidence="1">Ovary</tissue>
    </source>
</reference>
<feature type="non-terminal residue" evidence="1">
    <location>
        <position position="1"/>
    </location>
</feature>
<proteinExistence type="predicted"/>
<sequence>PRGVTSVSYYKSVSDAGVSSQCLSLWRRRPHSFSGRLGLLFSLSSAAARSIANASLATNISCIMTAASISSILTESEHRE</sequence>
<reference evidence="1" key="1">
    <citation type="journal article" date="2013" name="BMC Genomics">
        <title>Unscrambling butterfly oogenesis.</title>
        <authorList>
            <person name="Carter J.M."/>
            <person name="Baker S.C."/>
            <person name="Pink R."/>
            <person name="Carter D.R."/>
            <person name="Collins A."/>
            <person name="Tomlin J."/>
            <person name="Gibbs M."/>
            <person name="Breuker C.J."/>
        </authorList>
    </citation>
    <scope>NUCLEOTIDE SEQUENCE</scope>
    <source>
        <tissue evidence="1">Ovary</tissue>
    </source>
</reference>
<name>S4NZU4_9NEOP</name>
<dbReference type="EMBL" id="GAIX01009651">
    <property type="protein sequence ID" value="JAA82909.1"/>
    <property type="molecule type" value="Transcribed_RNA"/>
</dbReference>